<keyword evidence="2" id="KW-0238">DNA-binding</keyword>
<comment type="caution">
    <text evidence="2">The sequence shown here is derived from an EMBL/GenBank/DDBJ whole genome shotgun (WGS) entry which is preliminary data.</text>
</comment>
<evidence type="ECO:0000313" key="3">
    <source>
        <dbReference type="Proteomes" id="UP001262410"/>
    </source>
</evidence>
<dbReference type="PANTHER" id="PTHR43252">
    <property type="entry name" value="TRANSCRIPTIONAL REGULATOR YQJI"/>
    <property type="match status" value="1"/>
</dbReference>
<evidence type="ECO:0000313" key="2">
    <source>
        <dbReference type="EMBL" id="MDR6293873.1"/>
    </source>
</evidence>
<keyword evidence="3" id="KW-1185">Reference proteome</keyword>
<accession>A0ABU1JZX2</accession>
<dbReference type="Pfam" id="PF03551">
    <property type="entry name" value="PadR"/>
    <property type="match status" value="1"/>
</dbReference>
<dbReference type="InterPro" id="IPR036390">
    <property type="entry name" value="WH_DNA-bd_sf"/>
</dbReference>
<dbReference type="InterPro" id="IPR005149">
    <property type="entry name" value="Tscrpt_reg_PadR_N"/>
</dbReference>
<evidence type="ECO:0000259" key="1">
    <source>
        <dbReference type="Pfam" id="PF03551"/>
    </source>
</evidence>
<dbReference type="Proteomes" id="UP001262410">
    <property type="component" value="Unassembled WGS sequence"/>
</dbReference>
<dbReference type="RefSeq" id="WP_309801205.1">
    <property type="nucleotide sequence ID" value="NZ_JAVDPW010000014.1"/>
</dbReference>
<dbReference type="Gene3D" id="1.10.10.10">
    <property type="entry name" value="Winged helix-like DNA-binding domain superfamily/Winged helix DNA-binding domain"/>
    <property type="match status" value="1"/>
</dbReference>
<sequence>MRGHRGQRGECGDGMWAGGRGRRMFGHHGGGEGGGRGFGGGDMMRAGRMLAHGDLRLVALTLIAEQPRHGYEIIKLIEEKTAGWYSPSPGVVYPTLTYLEEAGYVTVETEGTKKLYTITPEGRAYIEENRSIVDAILGRLFAIGEKMARVNRAFGGDRERSSRLPALVHAALDNLREVAGHKIDGDAEAETQIVEILARAAAEIRRG</sequence>
<dbReference type="SUPFAM" id="SSF46785">
    <property type="entry name" value="Winged helix' DNA-binding domain"/>
    <property type="match status" value="1"/>
</dbReference>
<dbReference type="GO" id="GO:0003677">
    <property type="term" value="F:DNA binding"/>
    <property type="evidence" value="ECO:0007669"/>
    <property type="project" value="UniProtKB-KW"/>
</dbReference>
<organism evidence="2 3">
    <name type="scientific">Inquilinus ginsengisoli</name>
    <dbReference type="NCBI Taxonomy" id="363840"/>
    <lineage>
        <taxon>Bacteria</taxon>
        <taxon>Pseudomonadati</taxon>
        <taxon>Pseudomonadota</taxon>
        <taxon>Alphaproteobacteria</taxon>
        <taxon>Rhodospirillales</taxon>
        <taxon>Rhodospirillaceae</taxon>
        <taxon>Inquilinus</taxon>
    </lineage>
</organism>
<name>A0ABU1JZX2_9PROT</name>
<feature type="domain" description="Transcription regulator PadR N-terminal" evidence="1">
    <location>
        <begin position="60"/>
        <end position="128"/>
    </location>
</feature>
<proteinExistence type="predicted"/>
<dbReference type="PANTHER" id="PTHR43252:SF7">
    <property type="entry name" value="TRANSCRIPTIONAL REGULATOR YQJI"/>
    <property type="match status" value="1"/>
</dbReference>
<reference evidence="2 3" key="1">
    <citation type="submission" date="2023-07" db="EMBL/GenBank/DDBJ databases">
        <title>Sorghum-associated microbial communities from plants grown in Nebraska, USA.</title>
        <authorList>
            <person name="Schachtman D."/>
        </authorList>
    </citation>
    <scope>NUCLEOTIDE SEQUENCE [LARGE SCALE GENOMIC DNA]</scope>
    <source>
        <strain evidence="2 3">584</strain>
    </source>
</reference>
<dbReference type="InterPro" id="IPR036388">
    <property type="entry name" value="WH-like_DNA-bd_sf"/>
</dbReference>
<protein>
    <submittedName>
        <fullName evidence="2">DNA-binding PadR family transcriptional regulator</fullName>
    </submittedName>
</protein>
<dbReference type="EMBL" id="JAVDPW010000014">
    <property type="protein sequence ID" value="MDR6293873.1"/>
    <property type="molecule type" value="Genomic_DNA"/>
</dbReference>
<gene>
    <name evidence="2" type="ORF">E9232_006426</name>
</gene>